<dbReference type="PANTHER" id="PTHR38926">
    <property type="entry name" value="F-BOX DOMAIN CONTAINING PROTEIN, EXPRESSED"/>
    <property type="match status" value="1"/>
</dbReference>
<dbReference type="AlphaFoldDB" id="A0A9P5Q617"/>
<feature type="domain" description="F-box" evidence="1">
    <location>
        <begin position="73"/>
        <end position="124"/>
    </location>
</feature>
<organism evidence="2 3">
    <name type="scientific">Rhodocollybia butyracea</name>
    <dbReference type="NCBI Taxonomy" id="206335"/>
    <lineage>
        <taxon>Eukaryota</taxon>
        <taxon>Fungi</taxon>
        <taxon>Dikarya</taxon>
        <taxon>Basidiomycota</taxon>
        <taxon>Agaricomycotina</taxon>
        <taxon>Agaricomycetes</taxon>
        <taxon>Agaricomycetidae</taxon>
        <taxon>Agaricales</taxon>
        <taxon>Marasmiineae</taxon>
        <taxon>Omphalotaceae</taxon>
        <taxon>Rhodocollybia</taxon>
    </lineage>
</organism>
<name>A0A9P5Q617_9AGAR</name>
<evidence type="ECO:0000313" key="2">
    <source>
        <dbReference type="EMBL" id="KAF9078786.1"/>
    </source>
</evidence>
<dbReference type="InterPro" id="IPR001810">
    <property type="entry name" value="F-box_dom"/>
</dbReference>
<dbReference type="Gene3D" id="1.20.1280.50">
    <property type="match status" value="1"/>
</dbReference>
<comment type="caution">
    <text evidence="2">The sequence shown here is derived from an EMBL/GenBank/DDBJ whole genome shotgun (WGS) entry which is preliminary data.</text>
</comment>
<dbReference type="OrthoDB" id="2831009at2759"/>
<dbReference type="InterPro" id="IPR032675">
    <property type="entry name" value="LRR_dom_sf"/>
</dbReference>
<reference evidence="2" key="1">
    <citation type="submission" date="2020-11" db="EMBL/GenBank/DDBJ databases">
        <authorList>
            <consortium name="DOE Joint Genome Institute"/>
            <person name="Ahrendt S."/>
            <person name="Riley R."/>
            <person name="Andreopoulos W."/>
            <person name="Labutti K."/>
            <person name="Pangilinan J."/>
            <person name="Ruiz-Duenas F.J."/>
            <person name="Barrasa J.M."/>
            <person name="Sanchez-Garcia M."/>
            <person name="Camarero S."/>
            <person name="Miyauchi S."/>
            <person name="Serrano A."/>
            <person name="Linde D."/>
            <person name="Babiker R."/>
            <person name="Drula E."/>
            <person name="Ayuso-Fernandez I."/>
            <person name="Pacheco R."/>
            <person name="Padilla G."/>
            <person name="Ferreira P."/>
            <person name="Barriuso J."/>
            <person name="Kellner H."/>
            <person name="Castanera R."/>
            <person name="Alfaro M."/>
            <person name="Ramirez L."/>
            <person name="Pisabarro A.G."/>
            <person name="Kuo A."/>
            <person name="Tritt A."/>
            <person name="Lipzen A."/>
            <person name="He G."/>
            <person name="Yan M."/>
            <person name="Ng V."/>
            <person name="Cullen D."/>
            <person name="Martin F."/>
            <person name="Rosso M.-N."/>
            <person name="Henrissat B."/>
            <person name="Hibbett D."/>
            <person name="Martinez A.T."/>
            <person name="Grigoriev I.V."/>
        </authorList>
    </citation>
    <scope>NUCLEOTIDE SEQUENCE</scope>
    <source>
        <strain evidence="2">AH 40177</strain>
    </source>
</reference>
<gene>
    <name evidence="2" type="ORF">BDP27DRAFT_1396995</name>
</gene>
<accession>A0A9P5Q617</accession>
<dbReference type="SUPFAM" id="SSF81383">
    <property type="entry name" value="F-box domain"/>
    <property type="match status" value="1"/>
</dbReference>
<dbReference type="EMBL" id="JADNRY010000001">
    <property type="protein sequence ID" value="KAF9078786.1"/>
    <property type="molecule type" value="Genomic_DNA"/>
</dbReference>
<dbReference type="PANTHER" id="PTHR38926:SF5">
    <property type="entry name" value="F-BOX AND LEUCINE-RICH REPEAT PROTEIN 6"/>
    <property type="match status" value="1"/>
</dbReference>
<dbReference type="Gene3D" id="3.80.10.10">
    <property type="entry name" value="Ribonuclease Inhibitor"/>
    <property type="match status" value="1"/>
</dbReference>
<dbReference type="Proteomes" id="UP000772434">
    <property type="component" value="Unassembled WGS sequence"/>
</dbReference>
<proteinExistence type="predicted"/>
<dbReference type="Pfam" id="PF12937">
    <property type="entry name" value="F-box-like"/>
    <property type="match status" value="1"/>
</dbReference>
<keyword evidence="3" id="KW-1185">Reference proteome</keyword>
<dbReference type="SUPFAM" id="SSF52047">
    <property type="entry name" value="RNI-like"/>
    <property type="match status" value="1"/>
</dbReference>
<evidence type="ECO:0000313" key="3">
    <source>
        <dbReference type="Proteomes" id="UP000772434"/>
    </source>
</evidence>
<protein>
    <recommendedName>
        <fullName evidence="1">F-box domain-containing protein</fullName>
    </recommendedName>
</protein>
<sequence>MSSPISQPLNPYTAEPLAPLHPDSALDAAVDEISAALTQIEVILSDAGSNIPEGSVKLCTKRSSEPPAPHVPTAEFSDLPVEILLVIFAYASQTGEHWEALSLSLVCTQWRALLLADPHMWCHIALVVRDRDPYPTPPASTSALLRMARLTTLYLERSGTNMLSVTIKMPTRFRGLNANTPWQSHISVAAINTLQMHSELIKHLHLRVDHGLLHEFAYEQPCSLNIDSSHNVPCSITIPLPNLTSLSVDYISRNCFYFPFQALNNLNHLTLSNEGFSFFQKSVSRSMPDLDFPELTSFVISQSPSFSHLCRVMSVTNASPFIKQVVLNQMPSLVDLAISSHAISKAVFPEVSALKIVNSPDEFTAKFCRVFQFSALRSFELVYTPPKHATSSMSWTALAYDIVCFIRRCTAIQRVTVRNVHEHFYPNAELVRGMTFETGISPDVYIIGFPIYCSAEDDANEMLSATSIVEFLSGFEVRIHLKETNRTAFSYAPSDDESMVN</sequence>
<dbReference type="InterPro" id="IPR036047">
    <property type="entry name" value="F-box-like_dom_sf"/>
</dbReference>
<dbReference type="PROSITE" id="PS50181">
    <property type="entry name" value="FBOX"/>
    <property type="match status" value="1"/>
</dbReference>
<evidence type="ECO:0000259" key="1">
    <source>
        <dbReference type="PROSITE" id="PS50181"/>
    </source>
</evidence>